<dbReference type="OrthoDB" id="9798107at2"/>
<feature type="binding site" evidence="3">
    <location>
        <position position="36"/>
    </location>
    <ligand>
        <name>Mg(2+)</name>
        <dbReference type="ChEBI" id="CHEBI:18420"/>
        <label>1</label>
    </ligand>
</feature>
<keyword evidence="3" id="KW-0460">Magnesium</keyword>
<dbReference type="InterPro" id="IPR036705">
    <property type="entry name" value="Ribosyl_crysJ1_sf"/>
</dbReference>
<dbReference type="RefSeq" id="WP_148624046.1">
    <property type="nucleotide sequence ID" value="NZ_SDGZ01000030.1"/>
</dbReference>
<accession>A0A6C2C1Y4</accession>
<gene>
    <name evidence="4" type="ORF">ESZ50_11300</name>
</gene>
<keyword evidence="5" id="KW-1185">Reference proteome</keyword>
<evidence type="ECO:0000313" key="5">
    <source>
        <dbReference type="Proteomes" id="UP000371977"/>
    </source>
</evidence>
<dbReference type="InterPro" id="IPR005502">
    <property type="entry name" value="Ribosyl_crysJ1"/>
</dbReference>
<dbReference type="PANTHER" id="PTHR16222">
    <property type="entry name" value="ADP-RIBOSYLGLYCOHYDROLASE"/>
    <property type="match status" value="1"/>
</dbReference>
<protein>
    <submittedName>
        <fullName evidence="4">ADP-ribosylglycohydrolase</fullName>
    </submittedName>
</protein>
<keyword evidence="2 4" id="KW-0378">Hydrolase</keyword>
<name>A0A6C2C1Y4_9LACO</name>
<dbReference type="PANTHER" id="PTHR16222:SF24">
    <property type="entry name" value="ADP-RIBOSYLHYDROLASE ARH3"/>
    <property type="match status" value="1"/>
</dbReference>
<comment type="caution">
    <text evidence="4">The sequence shown here is derived from an EMBL/GenBank/DDBJ whole genome shotgun (WGS) entry which is preliminary data.</text>
</comment>
<dbReference type="Proteomes" id="UP000371977">
    <property type="component" value="Unassembled WGS sequence"/>
</dbReference>
<dbReference type="Gene3D" id="1.10.4080.10">
    <property type="entry name" value="ADP-ribosylation/Crystallin J1"/>
    <property type="match status" value="1"/>
</dbReference>
<dbReference type="SUPFAM" id="SSF101478">
    <property type="entry name" value="ADP-ribosylglycohydrolase"/>
    <property type="match status" value="1"/>
</dbReference>
<organism evidence="4 5">
    <name type="scientific">Weissella muntiaci</name>
    <dbReference type="NCBI Taxonomy" id="2508881"/>
    <lineage>
        <taxon>Bacteria</taxon>
        <taxon>Bacillati</taxon>
        <taxon>Bacillota</taxon>
        <taxon>Bacilli</taxon>
        <taxon>Lactobacillales</taxon>
        <taxon>Lactobacillaceae</taxon>
        <taxon>Weissella</taxon>
    </lineage>
</organism>
<evidence type="ECO:0000313" key="4">
    <source>
        <dbReference type="EMBL" id="TYC47807.1"/>
    </source>
</evidence>
<comment type="cofactor">
    <cofactor evidence="3">
        <name>Mg(2+)</name>
        <dbReference type="ChEBI" id="CHEBI:18420"/>
    </cofactor>
    <text evidence="3">Binds 2 magnesium ions per subunit.</text>
</comment>
<proteinExistence type="inferred from homology"/>
<dbReference type="InterPro" id="IPR050792">
    <property type="entry name" value="ADP-ribosylglycohydrolase"/>
</dbReference>
<comment type="similarity">
    <text evidence="1">Belongs to the ADP-ribosylglycohydrolase family.</text>
</comment>
<dbReference type="GO" id="GO:0046872">
    <property type="term" value="F:metal ion binding"/>
    <property type="evidence" value="ECO:0007669"/>
    <property type="project" value="UniProtKB-KW"/>
</dbReference>
<evidence type="ECO:0000256" key="2">
    <source>
        <dbReference type="ARBA" id="ARBA00022801"/>
    </source>
</evidence>
<dbReference type="AlphaFoldDB" id="A0A6C2C1Y4"/>
<evidence type="ECO:0000256" key="3">
    <source>
        <dbReference type="PIRSR" id="PIRSR605502-1"/>
    </source>
</evidence>
<reference evidence="4 5" key="1">
    <citation type="submission" date="2019-01" db="EMBL/GenBank/DDBJ databases">
        <title>Weissella sp. nov., a novel lactic acid bacterium isolated from animal feces.</title>
        <authorList>
            <person name="Wang L.-T."/>
        </authorList>
    </citation>
    <scope>NUCLEOTIDE SEQUENCE [LARGE SCALE GENOMIC DNA]</scope>
    <source>
        <strain evidence="4 5">8H-2</strain>
    </source>
</reference>
<dbReference type="EMBL" id="SDGZ01000030">
    <property type="protein sequence ID" value="TYC47807.1"/>
    <property type="molecule type" value="Genomic_DNA"/>
</dbReference>
<sequence length="303" mass="33296">MTLPDNSLVNSTLGLINGDIFAQQLAGNSAYVWGADSALTLATIASLSHGYNLQDIMNRFEDWYVNGAYTAEHKPQSLSRVSRAAFEQYREHQDLYAAGSRLEGDTTNGALMRITPLVIYLEANYGRDFIIDDPAMLILHQVGGLTHNQPRSLIALGLYAMILNRLMSGYKLIEAIDAAIGLAYEYYANVSSFVDELEAFERLNTPDFANMALENLSASEDVIETLEAVIWVLVNSESFQDALNLAGQIKGNPSQILALVGAVAGIIYGHEQLPKSWIDDTEYADVKKILAQASKSGYFEIVN</sequence>
<dbReference type="GO" id="GO:0016787">
    <property type="term" value="F:hydrolase activity"/>
    <property type="evidence" value="ECO:0007669"/>
    <property type="project" value="UniProtKB-KW"/>
</dbReference>
<dbReference type="Pfam" id="PF03747">
    <property type="entry name" value="ADP_ribosyl_GH"/>
    <property type="match status" value="1"/>
</dbReference>
<keyword evidence="3" id="KW-0479">Metal-binding</keyword>
<evidence type="ECO:0000256" key="1">
    <source>
        <dbReference type="ARBA" id="ARBA00010702"/>
    </source>
</evidence>